<dbReference type="STRING" id="358396.CHINAEXTREME_10295"/>
<evidence type="ECO:0008006" key="8">
    <source>
        <dbReference type="Google" id="ProtNLM"/>
    </source>
</evidence>
<sequence>MNFRVVSLAVLVLTATLAGAAVPVPGAGASGADGDGVETEPLSAQFDDADADDVHLEVALQPDGSAEWTVEFWIRLDDDESVEAFDTLEADIESDPDNYTAEFAGRMEETAAAASDATGREMAVDEFRVDTERQTLDPEYGVVRYEFRWDGFAAVDGDELRAGDAISGLYLDDRTQLLISWPEEYELASVSPEPDDERDRTVIWQGTDTDFLADEPRVTVSSGGIGGTSTLGAVAGAIAVATLGLGAAWWVRRGRNGSDDAPAGSPGAGPDVTTEADAADATGAGAGEDDDDDSDRPDPRDELLSNEEQVLLLLEEYDGRMKQQTVVEELDWTDAKTSKVVSGLREEGKLESFRLGRENVLSLPDEDPPSESGTLGDKPDDGDDSEE</sequence>
<dbReference type="KEGG" id="hlc:CHINAEXTREME10295"/>
<dbReference type="Proteomes" id="UP000011555">
    <property type="component" value="Unassembled WGS sequence"/>
</dbReference>
<dbReference type="PATRIC" id="fig|358396.7.peg.3821"/>
<dbReference type="Pfam" id="PF24036">
    <property type="entry name" value="DUF7345"/>
    <property type="match status" value="1"/>
</dbReference>
<dbReference type="InterPro" id="IPR055769">
    <property type="entry name" value="DUF7345"/>
</dbReference>
<feature type="domain" description="DUF7343" evidence="2">
    <location>
        <begin position="303"/>
        <end position="364"/>
    </location>
</feature>
<dbReference type="EMBL" id="AOLZ01000075">
    <property type="protein sequence ID" value="EMA28135.1"/>
    <property type="molecule type" value="Genomic_DNA"/>
</dbReference>
<evidence type="ECO:0000313" key="7">
    <source>
        <dbReference type="Proteomes" id="UP000186547"/>
    </source>
</evidence>
<feature type="region of interest" description="Disordered" evidence="1">
    <location>
        <begin position="257"/>
        <end position="276"/>
    </location>
</feature>
<evidence type="ECO:0000259" key="2">
    <source>
        <dbReference type="Pfam" id="PF24034"/>
    </source>
</evidence>
<evidence type="ECO:0000313" key="5">
    <source>
        <dbReference type="EMBL" id="EMA28135.1"/>
    </source>
</evidence>
<dbReference type="Proteomes" id="UP000186547">
    <property type="component" value="Chromosome"/>
</dbReference>
<evidence type="ECO:0000313" key="6">
    <source>
        <dbReference type="Proteomes" id="UP000011555"/>
    </source>
</evidence>
<feature type="domain" description="DUF7345" evidence="3">
    <location>
        <begin position="57"/>
        <end position="185"/>
    </location>
</feature>
<gene>
    <name evidence="5" type="ORF">C445_18888</name>
    <name evidence="4" type="ORF">CHINAEXTREME_10295</name>
</gene>
<dbReference type="AlphaFoldDB" id="M0L884"/>
<keyword evidence="6" id="KW-1185">Reference proteome</keyword>
<name>M0L884_NATLA</name>
<accession>M0L884</accession>
<proteinExistence type="predicted"/>
<dbReference type="GeneID" id="30921517"/>
<feature type="region of interest" description="Disordered" evidence="1">
    <location>
        <begin position="355"/>
        <end position="387"/>
    </location>
</feature>
<feature type="region of interest" description="Disordered" evidence="1">
    <location>
        <begin position="281"/>
        <end position="304"/>
    </location>
</feature>
<evidence type="ECO:0000313" key="4">
    <source>
        <dbReference type="EMBL" id="APW98153.1"/>
    </source>
</evidence>
<reference evidence="4" key="3">
    <citation type="submission" date="2017-01" db="EMBL/GenBank/DDBJ databases">
        <authorList>
            <person name="Mah S.A."/>
            <person name="Swanson W.J."/>
            <person name="Moy G.W."/>
            <person name="Vacquier V.D."/>
        </authorList>
    </citation>
    <scope>NUCLEOTIDE SEQUENCE</scope>
    <source>
        <strain evidence="4">AJ5</strain>
    </source>
</reference>
<dbReference type="RefSeq" id="WP_007143460.1">
    <property type="nucleotide sequence ID" value="NZ_AOLZ01000075.1"/>
</dbReference>
<reference evidence="4 7" key="1">
    <citation type="journal article" date="2011" name="J. Bacteriol.">
        <title>Genome sequence of Halobiforma lacisalsi AJ5, an extremely halophilic archaeon which harbors a bop gene.</title>
        <authorList>
            <person name="Jiang X."/>
            <person name="Wang S."/>
            <person name="Cheng H."/>
            <person name="Huo Y."/>
            <person name="Zhang X."/>
            <person name="Zhu X."/>
            <person name="Han X."/>
            <person name="Ni P."/>
            <person name="Wu M."/>
        </authorList>
    </citation>
    <scope>NUCLEOTIDE SEQUENCE [LARGE SCALE GENOMIC DNA]</scope>
    <source>
        <strain evidence="4 7">AJ5</strain>
    </source>
</reference>
<dbReference type="Pfam" id="PF24034">
    <property type="entry name" value="DUF7343"/>
    <property type="match status" value="1"/>
</dbReference>
<dbReference type="EMBL" id="CP019285">
    <property type="protein sequence ID" value="APW98153.1"/>
    <property type="molecule type" value="Genomic_DNA"/>
</dbReference>
<evidence type="ECO:0000259" key="3">
    <source>
        <dbReference type="Pfam" id="PF24036"/>
    </source>
</evidence>
<dbReference type="InterPro" id="IPR055767">
    <property type="entry name" value="DUF7343"/>
</dbReference>
<evidence type="ECO:0000256" key="1">
    <source>
        <dbReference type="SAM" id="MobiDB-lite"/>
    </source>
</evidence>
<protein>
    <recommendedName>
        <fullName evidence="8">HTH iclR-type domain-containing protein</fullName>
    </recommendedName>
</protein>
<organism evidence="5 6">
    <name type="scientific">Natronobacterium lacisalsi AJ5</name>
    <dbReference type="NCBI Taxonomy" id="358396"/>
    <lineage>
        <taxon>Archaea</taxon>
        <taxon>Methanobacteriati</taxon>
        <taxon>Methanobacteriota</taxon>
        <taxon>Stenosarchaea group</taxon>
        <taxon>Halobacteria</taxon>
        <taxon>Halobacteriales</taxon>
        <taxon>Natrialbaceae</taxon>
        <taxon>Natronobacterium</taxon>
    </lineage>
</organism>
<reference evidence="5 6" key="2">
    <citation type="journal article" date="2014" name="PLoS Genet.">
        <title>Phylogenetically driven sequencing of extremely halophilic archaea reveals strategies for static and dynamic osmo-response.</title>
        <authorList>
            <person name="Becker E.A."/>
            <person name="Seitzer P.M."/>
            <person name="Tritt A."/>
            <person name="Larsen D."/>
            <person name="Krusor M."/>
            <person name="Yao A.I."/>
            <person name="Wu D."/>
            <person name="Madern D."/>
            <person name="Eisen J.A."/>
            <person name="Darling A.E."/>
            <person name="Facciotti M.T."/>
        </authorList>
    </citation>
    <scope>NUCLEOTIDE SEQUENCE [LARGE SCALE GENOMIC DNA]</scope>
    <source>
        <strain evidence="5 6">AJ5</strain>
    </source>
</reference>
<dbReference type="eggNOG" id="arCOG00381">
    <property type="taxonomic scope" value="Archaea"/>
</dbReference>